<evidence type="ECO:0000256" key="6">
    <source>
        <dbReference type="ARBA" id="ARBA00023229"/>
    </source>
</evidence>
<keyword evidence="5" id="KW-0460">Magnesium</keyword>
<dbReference type="GO" id="GO:0004659">
    <property type="term" value="F:prenyltransferase activity"/>
    <property type="evidence" value="ECO:0007669"/>
    <property type="project" value="InterPro"/>
</dbReference>
<dbReference type="Gene3D" id="1.10.600.10">
    <property type="entry name" value="Farnesyl Diphosphate Synthase"/>
    <property type="match status" value="1"/>
</dbReference>
<evidence type="ECO:0000256" key="4">
    <source>
        <dbReference type="ARBA" id="ARBA00022723"/>
    </source>
</evidence>
<comment type="caution">
    <text evidence="8">The sequence shown here is derived from an EMBL/GenBank/DDBJ whole genome shotgun (WGS) entry which is preliminary data.</text>
</comment>
<name>A0A2S6NEH8_RHOGL</name>
<dbReference type="GO" id="GO:0046872">
    <property type="term" value="F:metal ion binding"/>
    <property type="evidence" value="ECO:0007669"/>
    <property type="project" value="UniProtKB-KW"/>
</dbReference>
<keyword evidence="3 7" id="KW-0808">Transferase</keyword>
<proteinExistence type="inferred from homology"/>
<dbReference type="Proteomes" id="UP000239724">
    <property type="component" value="Unassembled WGS sequence"/>
</dbReference>
<dbReference type="InterPro" id="IPR033749">
    <property type="entry name" value="Polyprenyl_synt_CS"/>
</dbReference>
<keyword evidence="4" id="KW-0479">Metal-binding</keyword>
<evidence type="ECO:0000256" key="2">
    <source>
        <dbReference type="ARBA" id="ARBA00006706"/>
    </source>
</evidence>
<evidence type="ECO:0000313" key="8">
    <source>
        <dbReference type="EMBL" id="PPQ33055.1"/>
    </source>
</evidence>
<dbReference type="RefSeq" id="WP_104519686.1">
    <property type="nucleotide sequence ID" value="NZ_NHRY01000156.1"/>
</dbReference>
<dbReference type="PANTHER" id="PTHR43281">
    <property type="entry name" value="FARNESYL DIPHOSPHATE SYNTHASE"/>
    <property type="match status" value="1"/>
</dbReference>
<gene>
    <name evidence="8" type="ORF">CCS01_15195</name>
</gene>
<evidence type="ECO:0000256" key="3">
    <source>
        <dbReference type="ARBA" id="ARBA00022679"/>
    </source>
</evidence>
<dbReference type="SUPFAM" id="SSF48576">
    <property type="entry name" value="Terpenoid synthases"/>
    <property type="match status" value="1"/>
</dbReference>
<dbReference type="FunFam" id="1.10.600.10:FF:000001">
    <property type="entry name" value="Geranylgeranyl diphosphate synthase"/>
    <property type="match status" value="1"/>
</dbReference>
<dbReference type="GO" id="GO:0016114">
    <property type="term" value="P:terpenoid biosynthetic process"/>
    <property type="evidence" value="ECO:0007669"/>
    <property type="project" value="UniProtKB-ARBA"/>
</dbReference>
<comment type="cofactor">
    <cofactor evidence="1">
        <name>Mg(2+)</name>
        <dbReference type="ChEBI" id="CHEBI:18420"/>
    </cofactor>
</comment>
<dbReference type="EMBL" id="NHRY01000156">
    <property type="protein sequence ID" value="PPQ33055.1"/>
    <property type="molecule type" value="Genomic_DNA"/>
</dbReference>
<organism evidence="8 9">
    <name type="scientific">Rhodopila globiformis</name>
    <name type="common">Rhodopseudomonas globiformis</name>
    <dbReference type="NCBI Taxonomy" id="1071"/>
    <lineage>
        <taxon>Bacteria</taxon>
        <taxon>Pseudomonadati</taxon>
        <taxon>Pseudomonadota</taxon>
        <taxon>Alphaproteobacteria</taxon>
        <taxon>Acetobacterales</taxon>
        <taxon>Acetobacteraceae</taxon>
        <taxon>Rhodopila</taxon>
    </lineage>
</organism>
<dbReference type="OrthoDB" id="9805316at2"/>
<dbReference type="CDD" id="cd00685">
    <property type="entry name" value="Trans_IPPS_HT"/>
    <property type="match status" value="1"/>
</dbReference>
<dbReference type="InterPro" id="IPR008949">
    <property type="entry name" value="Isoprenoid_synthase_dom_sf"/>
</dbReference>
<evidence type="ECO:0000313" key="9">
    <source>
        <dbReference type="Proteomes" id="UP000239724"/>
    </source>
</evidence>
<comment type="similarity">
    <text evidence="2 7">Belongs to the FPP/GGPP synthase family.</text>
</comment>
<dbReference type="PROSITE" id="PS00723">
    <property type="entry name" value="POLYPRENYL_SYNTHASE_1"/>
    <property type="match status" value="1"/>
</dbReference>
<dbReference type="SFLD" id="SFLDS00005">
    <property type="entry name" value="Isoprenoid_Synthase_Type_I"/>
    <property type="match status" value="1"/>
</dbReference>
<accession>A0A2S6NEH8</accession>
<keyword evidence="6" id="KW-0414">Isoprene biosynthesis</keyword>
<sequence>MDAISRIERTLSASLERVNTKGGPPLLAAAMHHAVFPRGARIRPRLCLAVAAACGGDDPAAADGAAAAIELMHCASLVHDDMPCFDNADLRRGRPTVHRAYGEPLAVLAGDALIVLSFQTVVWNCAASPTRLGPLVDILAKSTGMPSGICAGQAWECEPTKDLGQYQREKTGALFAAATEAGAASAGVEAEPWRELGMRLGEAYQVADDIADVFAGQADIGKNIGQDAANGRPNAALAMGIQGAMRHLETLAEAAAASIPACPGQAQLQALTLSEARRLLPKDLSLTAA</sequence>
<reference evidence="8 9" key="1">
    <citation type="journal article" date="2018" name="Arch. Microbiol.">
        <title>New insights into the metabolic potential of the phototrophic purple bacterium Rhodopila globiformis DSM 161(T) from its draft genome sequence and evidence for a vanadium-dependent nitrogenase.</title>
        <authorList>
            <person name="Imhoff J.F."/>
            <person name="Rahn T."/>
            <person name="Kunzel S."/>
            <person name="Neulinger S.C."/>
        </authorList>
    </citation>
    <scope>NUCLEOTIDE SEQUENCE [LARGE SCALE GENOMIC DNA]</scope>
    <source>
        <strain evidence="8 9">DSM 161</strain>
    </source>
</reference>
<evidence type="ECO:0000256" key="5">
    <source>
        <dbReference type="ARBA" id="ARBA00022842"/>
    </source>
</evidence>
<dbReference type="AlphaFoldDB" id="A0A2S6NEH8"/>
<dbReference type="InterPro" id="IPR000092">
    <property type="entry name" value="Polyprenyl_synt"/>
</dbReference>
<evidence type="ECO:0000256" key="7">
    <source>
        <dbReference type="RuleBase" id="RU004466"/>
    </source>
</evidence>
<dbReference type="PANTHER" id="PTHR43281:SF1">
    <property type="entry name" value="FARNESYL DIPHOSPHATE SYNTHASE"/>
    <property type="match status" value="1"/>
</dbReference>
<evidence type="ECO:0000256" key="1">
    <source>
        <dbReference type="ARBA" id="ARBA00001946"/>
    </source>
</evidence>
<protein>
    <submittedName>
        <fullName evidence="8">Geranylgeranyl pyrophosphate synthase</fullName>
    </submittedName>
</protein>
<dbReference type="Pfam" id="PF00348">
    <property type="entry name" value="polyprenyl_synt"/>
    <property type="match status" value="1"/>
</dbReference>
<keyword evidence="9" id="KW-1185">Reference proteome</keyword>
<dbReference type="PROSITE" id="PS00444">
    <property type="entry name" value="POLYPRENYL_SYNTHASE_2"/>
    <property type="match status" value="1"/>
</dbReference>